<evidence type="ECO:0000256" key="2">
    <source>
        <dbReference type="ARBA" id="ARBA00023002"/>
    </source>
</evidence>
<comment type="caution">
    <text evidence="4">The sequence shown here is derived from an EMBL/GenBank/DDBJ whole genome shotgun (WGS) entry which is preliminary data.</text>
</comment>
<organism evidence="4 5">
    <name type="scientific">Nocardia ninae NBRC 108245</name>
    <dbReference type="NCBI Taxonomy" id="1210091"/>
    <lineage>
        <taxon>Bacteria</taxon>
        <taxon>Bacillati</taxon>
        <taxon>Actinomycetota</taxon>
        <taxon>Actinomycetes</taxon>
        <taxon>Mycobacteriales</taxon>
        <taxon>Nocardiaceae</taxon>
        <taxon>Nocardia</taxon>
    </lineage>
</organism>
<dbReference type="InterPro" id="IPR002347">
    <property type="entry name" value="SDR_fam"/>
</dbReference>
<evidence type="ECO:0000313" key="5">
    <source>
        <dbReference type="Proteomes" id="UP000321424"/>
    </source>
</evidence>
<dbReference type="Pfam" id="PF00106">
    <property type="entry name" value="adh_short"/>
    <property type="match status" value="1"/>
</dbReference>
<dbReference type="EMBL" id="BJXA01000002">
    <property type="protein sequence ID" value="GEM35979.1"/>
    <property type="molecule type" value="Genomic_DNA"/>
</dbReference>
<dbReference type="GO" id="GO:0016491">
    <property type="term" value="F:oxidoreductase activity"/>
    <property type="evidence" value="ECO:0007669"/>
    <property type="project" value="UniProtKB-KW"/>
</dbReference>
<name>A0A511M5S4_9NOCA</name>
<reference evidence="4 5" key="1">
    <citation type="submission" date="2019-07" db="EMBL/GenBank/DDBJ databases">
        <title>Whole genome shotgun sequence of Nocardia ninae NBRC 108245.</title>
        <authorList>
            <person name="Hosoyama A."/>
            <person name="Uohara A."/>
            <person name="Ohji S."/>
            <person name="Ichikawa N."/>
        </authorList>
    </citation>
    <scope>NUCLEOTIDE SEQUENCE [LARGE SCALE GENOMIC DNA]</scope>
    <source>
        <strain evidence="4 5">NBRC 108245</strain>
    </source>
</reference>
<sequence length="268" mass="28835">MSKVWLITGVSRGLGREWACAALERGDRVAGTARDIAALADLAAAFPETFLPLSLEVTDRAADFAAVDQVARYFGRLDVVLNNAGFMQFGMVEELTEHQIRAELETNLLGSLWVTQAALPMLRAQGSGHIIQVSSLWGIVASPNVGAYNASKWALEGLSQSLAAEVAGFGIHVTLLEPATYDTGFTLATFATENPAYDPVRADPDYAAQRFGIPSATRDAILALVDAEKPPLRLLLGDGALRIVTEEYESRLATWNEWQTVSIAAQGN</sequence>
<dbReference type="SUPFAM" id="SSF51735">
    <property type="entry name" value="NAD(P)-binding Rossmann-fold domains"/>
    <property type="match status" value="1"/>
</dbReference>
<gene>
    <name evidence="4" type="ORF">NN4_04980</name>
</gene>
<evidence type="ECO:0000256" key="3">
    <source>
        <dbReference type="RuleBase" id="RU000363"/>
    </source>
</evidence>
<dbReference type="NCBIfam" id="NF006114">
    <property type="entry name" value="PRK08263.1"/>
    <property type="match status" value="1"/>
</dbReference>
<keyword evidence="5" id="KW-1185">Reference proteome</keyword>
<dbReference type="PROSITE" id="PS00061">
    <property type="entry name" value="ADH_SHORT"/>
    <property type="match status" value="1"/>
</dbReference>
<dbReference type="PANTHER" id="PTHR43976:SF16">
    <property type="entry name" value="SHORT-CHAIN DEHYDROGENASE_REDUCTASE FAMILY PROTEIN"/>
    <property type="match status" value="1"/>
</dbReference>
<dbReference type="InterPro" id="IPR020904">
    <property type="entry name" value="Sc_DH/Rdtase_CS"/>
</dbReference>
<evidence type="ECO:0000313" key="4">
    <source>
        <dbReference type="EMBL" id="GEM35979.1"/>
    </source>
</evidence>
<dbReference type="Gene3D" id="3.40.50.720">
    <property type="entry name" value="NAD(P)-binding Rossmann-like Domain"/>
    <property type="match status" value="1"/>
</dbReference>
<keyword evidence="2" id="KW-0560">Oxidoreductase</keyword>
<evidence type="ECO:0000256" key="1">
    <source>
        <dbReference type="ARBA" id="ARBA00006484"/>
    </source>
</evidence>
<comment type="similarity">
    <text evidence="1 3">Belongs to the short-chain dehydrogenases/reductases (SDR) family.</text>
</comment>
<dbReference type="OrthoDB" id="9792003at2"/>
<proteinExistence type="inferred from homology"/>
<dbReference type="AlphaFoldDB" id="A0A511M5S4"/>
<dbReference type="InterPro" id="IPR036291">
    <property type="entry name" value="NAD(P)-bd_dom_sf"/>
</dbReference>
<accession>A0A511M5S4</accession>
<dbReference type="PRINTS" id="PR00081">
    <property type="entry name" value="GDHRDH"/>
</dbReference>
<protein>
    <submittedName>
        <fullName evidence="4">Short-chain dehydrogenase/reductase</fullName>
    </submittedName>
</protein>
<dbReference type="Proteomes" id="UP000321424">
    <property type="component" value="Unassembled WGS sequence"/>
</dbReference>
<dbReference type="PANTHER" id="PTHR43976">
    <property type="entry name" value="SHORT CHAIN DEHYDROGENASE"/>
    <property type="match status" value="1"/>
</dbReference>
<dbReference type="RefSeq" id="WP_147128294.1">
    <property type="nucleotide sequence ID" value="NZ_BJXA01000002.1"/>
</dbReference>
<dbReference type="InterPro" id="IPR051911">
    <property type="entry name" value="SDR_oxidoreductase"/>
</dbReference>
<dbReference type="PRINTS" id="PR00080">
    <property type="entry name" value="SDRFAMILY"/>
</dbReference>
<dbReference type="CDD" id="cd05374">
    <property type="entry name" value="17beta-HSD-like_SDR_c"/>
    <property type="match status" value="1"/>
</dbReference>